<keyword evidence="2" id="KW-1185">Reference proteome</keyword>
<gene>
    <name evidence="1" type="ORF">A6R68_15896</name>
</gene>
<evidence type="ECO:0000313" key="1">
    <source>
        <dbReference type="EMBL" id="OBS73566.1"/>
    </source>
</evidence>
<feature type="non-terminal residue" evidence="1">
    <location>
        <position position="79"/>
    </location>
</feature>
<proteinExistence type="predicted"/>
<comment type="caution">
    <text evidence="1">The sequence shown here is derived from an EMBL/GenBank/DDBJ whole genome shotgun (WGS) entry which is preliminary data.</text>
</comment>
<reference evidence="1 2" key="1">
    <citation type="submission" date="2016-06" db="EMBL/GenBank/DDBJ databases">
        <title>The Draft Genome Sequence and Annotation of the Desert Woodrat Neotoma lepida.</title>
        <authorList>
            <person name="Campbell M."/>
            <person name="Oakeson K.F."/>
            <person name="Yandell M."/>
            <person name="Halpert J.R."/>
            <person name="Dearing D."/>
        </authorList>
    </citation>
    <scope>NUCLEOTIDE SEQUENCE [LARGE SCALE GENOMIC DNA]</scope>
    <source>
        <strain evidence="1">417</strain>
        <tissue evidence="1">Liver</tissue>
    </source>
</reference>
<evidence type="ECO:0000313" key="2">
    <source>
        <dbReference type="Proteomes" id="UP000092124"/>
    </source>
</evidence>
<dbReference type="EMBL" id="LZPO01045332">
    <property type="protein sequence ID" value="OBS73566.1"/>
    <property type="molecule type" value="Genomic_DNA"/>
</dbReference>
<accession>A0A1A6H5G7</accession>
<organism evidence="1 2">
    <name type="scientific">Neotoma lepida</name>
    <name type="common">Desert woodrat</name>
    <dbReference type="NCBI Taxonomy" id="56216"/>
    <lineage>
        <taxon>Eukaryota</taxon>
        <taxon>Metazoa</taxon>
        <taxon>Chordata</taxon>
        <taxon>Craniata</taxon>
        <taxon>Vertebrata</taxon>
        <taxon>Euteleostomi</taxon>
        <taxon>Mammalia</taxon>
        <taxon>Eutheria</taxon>
        <taxon>Euarchontoglires</taxon>
        <taxon>Glires</taxon>
        <taxon>Rodentia</taxon>
        <taxon>Myomorpha</taxon>
        <taxon>Muroidea</taxon>
        <taxon>Cricetidae</taxon>
        <taxon>Neotominae</taxon>
        <taxon>Neotoma</taxon>
    </lineage>
</organism>
<dbReference type="AlphaFoldDB" id="A0A1A6H5G7"/>
<dbReference type="Proteomes" id="UP000092124">
    <property type="component" value="Unassembled WGS sequence"/>
</dbReference>
<sequence length="79" mass="8741">MVQTVPMALLAPLAPLAPLASLVLVGHLVLNILTREFQLALDQWVTLENPDDLAREELLDHRVLVVSLELLDFLASKAF</sequence>
<protein>
    <submittedName>
        <fullName evidence="1">Uncharacterized protein</fullName>
    </submittedName>
</protein>
<name>A0A1A6H5G7_NEOLE</name>